<evidence type="ECO:0000259" key="4">
    <source>
        <dbReference type="Pfam" id="PF00535"/>
    </source>
</evidence>
<feature type="domain" description="Glycosyltransferase 2-like" evidence="4">
    <location>
        <begin position="12"/>
        <end position="133"/>
    </location>
</feature>
<dbReference type="Proteomes" id="UP000230543">
    <property type="component" value="Unassembled WGS sequence"/>
</dbReference>
<dbReference type="PANTHER" id="PTHR43179:SF12">
    <property type="entry name" value="GALACTOFURANOSYLTRANSFERASE GLFT2"/>
    <property type="match status" value="1"/>
</dbReference>
<reference evidence="6" key="1">
    <citation type="submission" date="2017-09" db="EMBL/GenBank/DDBJ databases">
        <title>Depth-based differentiation of microbial function through sediment-hosted aquifers and enrichment of novel symbionts in the deep terrestrial subsurface.</title>
        <authorList>
            <person name="Probst A.J."/>
            <person name="Ladd B."/>
            <person name="Jarett J.K."/>
            <person name="Geller-Mcgrath D.E."/>
            <person name="Sieber C.M.K."/>
            <person name="Emerson J.B."/>
            <person name="Anantharaman K."/>
            <person name="Thomas B.C."/>
            <person name="Malmstrom R."/>
            <person name="Stieglmeier M."/>
            <person name="Klingl A."/>
            <person name="Woyke T."/>
            <person name="Ryan C.M."/>
            <person name="Banfield J.F."/>
        </authorList>
    </citation>
    <scope>NUCLEOTIDE SEQUENCE [LARGE SCALE GENOMIC DNA]</scope>
</reference>
<dbReference type="InterPro" id="IPR029044">
    <property type="entry name" value="Nucleotide-diphossugar_trans"/>
</dbReference>
<name>A0A2M6WBN1_9BACT</name>
<evidence type="ECO:0000256" key="1">
    <source>
        <dbReference type="ARBA" id="ARBA00006739"/>
    </source>
</evidence>
<keyword evidence="3" id="KW-0808">Transferase</keyword>
<dbReference type="SUPFAM" id="SSF53448">
    <property type="entry name" value="Nucleotide-diphospho-sugar transferases"/>
    <property type="match status" value="1"/>
</dbReference>
<dbReference type="InterPro" id="IPR001173">
    <property type="entry name" value="Glyco_trans_2-like"/>
</dbReference>
<evidence type="ECO:0000313" key="6">
    <source>
        <dbReference type="Proteomes" id="UP000230543"/>
    </source>
</evidence>
<dbReference type="Pfam" id="PF00535">
    <property type="entry name" value="Glycos_transf_2"/>
    <property type="match status" value="1"/>
</dbReference>
<evidence type="ECO:0000256" key="3">
    <source>
        <dbReference type="ARBA" id="ARBA00022679"/>
    </source>
</evidence>
<protein>
    <recommendedName>
        <fullName evidence="4">Glycosyltransferase 2-like domain-containing protein</fullName>
    </recommendedName>
</protein>
<dbReference type="EMBL" id="PFBO01000126">
    <property type="protein sequence ID" value="PIT90181.1"/>
    <property type="molecule type" value="Genomic_DNA"/>
</dbReference>
<proteinExistence type="inferred from homology"/>
<gene>
    <name evidence="5" type="ORF">COU22_03570</name>
</gene>
<dbReference type="PANTHER" id="PTHR43179">
    <property type="entry name" value="RHAMNOSYLTRANSFERASE WBBL"/>
    <property type="match status" value="1"/>
</dbReference>
<evidence type="ECO:0000313" key="5">
    <source>
        <dbReference type="EMBL" id="PIT90181.1"/>
    </source>
</evidence>
<dbReference type="Gene3D" id="3.90.550.10">
    <property type="entry name" value="Spore Coat Polysaccharide Biosynthesis Protein SpsA, Chain A"/>
    <property type="match status" value="1"/>
</dbReference>
<accession>A0A2M6WBN1</accession>
<comment type="similarity">
    <text evidence="1">Belongs to the glycosyltransferase 2 family.</text>
</comment>
<dbReference type="AlphaFoldDB" id="A0A2M6WBN1"/>
<comment type="caution">
    <text evidence="5">The sequence shown here is derived from an EMBL/GenBank/DDBJ whole genome shotgun (WGS) entry which is preliminary data.</text>
</comment>
<evidence type="ECO:0000256" key="2">
    <source>
        <dbReference type="ARBA" id="ARBA00022676"/>
    </source>
</evidence>
<keyword evidence="2" id="KW-0328">Glycosyltransferase</keyword>
<dbReference type="GO" id="GO:0016757">
    <property type="term" value="F:glycosyltransferase activity"/>
    <property type="evidence" value="ECO:0007669"/>
    <property type="project" value="UniProtKB-KW"/>
</dbReference>
<dbReference type="CDD" id="cd04186">
    <property type="entry name" value="GT_2_like_c"/>
    <property type="match status" value="1"/>
</dbReference>
<organism evidence="5 6">
    <name type="scientific">Candidatus Komeilibacteria bacterium CG10_big_fil_rev_8_21_14_0_10_41_13</name>
    <dbReference type="NCBI Taxonomy" id="1974476"/>
    <lineage>
        <taxon>Bacteria</taxon>
        <taxon>Candidatus Komeiliibacteriota</taxon>
    </lineage>
</organism>
<sequence length="352" mass="41809">MPLEHSKLAISLVTYNGEKYLPFCLKSLFKQTFRDFNLLIIDNGSTDRTLSYLKENYPQLKVVSHKENLGYARAHNQAIGWTKSDYVMLLNQDIFLNQDYLEKAVSYLEENREAASLTGKILFWDYSKNYEAQNELLPFKTKIIDSLGLKVFKNHRVIDLGQGEKDKGQYDEVKEIFGVSGALPIYRRLALESVKVKINQGLNKAEYLDEDFFAYKEDIDLAYRLRLAGYQSVYLPEAVAYHDRSVKGKKNLSDKTAALGRKDRNKMIRIYSYKNHLLTILKNEFWQNMIKYYFQIKFYEWKKFFYILFFEPSTLRGLRMFYKQKSRILKKRKYIIKNIRKIKAEDLAKWYE</sequence>